<keyword evidence="1" id="KW-0697">Rotamase</keyword>
<feature type="domain" description="PpiC" evidence="2">
    <location>
        <begin position="22"/>
        <end position="124"/>
    </location>
</feature>
<protein>
    <recommendedName>
        <fullName evidence="2">PpiC domain-containing protein</fullName>
    </recommendedName>
</protein>
<evidence type="ECO:0000256" key="1">
    <source>
        <dbReference type="PROSITE-ProRule" id="PRU00278"/>
    </source>
</evidence>
<accession>A0A7V1ZGW8</accession>
<proteinExistence type="predicted"/>
<reference evidence="3" key="1">
    <citation type="journal article" date="2020" name="mSystems">
        <title>Genome- and Community-Level Interaction Insights into Carbon Utilization and Element Cycling Functions of Hydrothermarchaeota in Hydrothermal Sediment.</title>
        <authorList>
            <person name="Zhou Z."/>
            <person name="Liu Y."/>
            <person name="Xu W."/>
            <person name="Pan J."/>
            <person name="Luo Z.H."/>
            <person name="Li M."/>
        </authorList>
    </citation>
    <scope>NUCLEOTIDE SEQUENCE [LARGE SCALE GENOMIC DNA]</scope>
    <source>
        <strain evidence="3">SpSt-186</strain>
    </source>
</reference>
<dbReference type="Gene3D" id="3.10.50.40">
    <property type="match status" value="1"/>
</dbReference>
<dbReference type="Pfam" id="PF13616">
    <property type="entry name" value="Rotamase_3"/>
    <property type="match status" value="1"/>
</dbReference>
<dbReference type="EMBL" id="DSHW01000024">
    <property type="protein sequence ID" value="HEQ87840.1"/>
    <property type="molecule type" value="Genomic_DNA"/>
</dbReference>
<comment type="caution">
    <text evidence="3">The sequence shown here is derived from an EMBL/GenBank/DDBJ whole genome shotgun (WGS) entry which is preliminary data.</text>
</comment>
<dbReference type="GO" id="GO:0003755">
    <property type="term" value="F:peptidyl-prolyl cis-trans isomerase activity"/>
    <property type="evidence" value="ECO:0007669"/>
    <property type="project" value="UniProtKB-KW"/>
</dbReference>
<dbReference type="InterPro" id="IPR000297">
    <property type="entry name" value="PPIase_PpiC"/>
</dbReference>
<name>A0A7V1ZGW8_9BACT</name>
<dbReference type="PROSITE" id="PS50198">
    <property type="entry name" value="PPIC_PPIASE_2"/>
    <property type="match status" value="1"/>
</dbReference>
<evidence type="ECO:0000259" key="2">
    <source>
        <dbReference type="PROSITE" id="PS50198"/>
    </source>
</evidence>
<dbReference type="PANTHER" id="PTHR47245">
    <property type="entry name" value="PEPTIDYLPROLYL ISOMERASE"/>
    <property type="match status" value="1"/>
</dbReference>
<evidence type="ECO:0000313" key="3">
    <source>
        <dbReference type="EMBL" id="HEQ87840.1"/>
    </source>
</evidence>
<dbReference type="InterPro" id="IPR050245">
    <property type="entry name" value="PrsA_foldase"/>
</dbReference>
<dbReference type="PROSITE" id="PS01096">
    <property type="entry name" value="PPIC_PPIASE_1"/>
    <property type="match status" value="1"/>
</dbReference>
<organism evidence="3">
    <name type="scientific">Thermoanaerobaculum aquaticum</name>
    <dbReference type="NCBI Taxonomy" id="1312852"/>
    <lineage>
        <taxon>Bacteria</taxon>
        <taxon>Pseudomonadati</taxon>
        <taxon>Acidobacteriota</taxon>
        <taxon>Thermoanaerobaculia</taxon>
        <taxon>Thermoanaerobaculales</taxon>
        <taxon>Thermoanaerobaculaceae</taxon>
        <taxon>Thermoanaerobaculum</taxon>
    </lineage>
</organism>
<sequence length="396" mass="43408">MPGDEARVAEYYQSHLSEFQEPETVHARHILVRPEGEGEEAWRKAQERAMAVLRKAQAPGADFAALAKEFSEDPGSKESGGDLGWFERGRMVKEFEDAVFAMQPGEVKGPVRSQFGYHIILLEGKRPARQKPLSEVRDVIRFKLTEGLADAEASKRATALKEKITAGKLTTEEQWRGLADDVVSSNVTPFFSLDEGVVPGLGREPGFLEELKKAKEGFVGGPRRTPRGWVVYRVEKTRKAGQTPFAEAKDEAMEGARRLKALERLKAELAARRGEGLAKLAATYGVQVTPVKDHYRGTSIPGVGVAQVLEEAVFATPVGALTDVVVVGERGVALAQVEAKKVVTPAEVAAGREALRKSMVEDELQKLIDAMLAEAKRNQPMTLNRDLVERFKPAQG</sequence>
<dbReference type="Pfam" id="PF13145">
    <property type="entry name" value="Rotamase_2"/>
    <property type="match status" value="1"/>
</dbReference>
<dbReference type="InterPro" id="IPR046357">
    <property type="entry name" value="PPIase_dom_sf"/>
</dbReference>
<dbReference type="InterPro" id="IPR023058">
    <property type="entry name" value="PPIase_PpiC_CS"/>
</dbReference>
<dbReference type="AlphaFoldDB" id="A0A7V1ZGW8"/>
<keyword evidence="1" id="KW-0413">Isomerase</keyword>
<dbReference type="PANTHER" id="PTHR47245:SF2">
    <property type="entry name" value="PEPTIDYL-PROLYL CIS-TRANS ISOMERASE HP_0175-RELATED"/>
    <property type="match status" value="1"/>
</dbReference>
<gene>
    <name evidence="3" type="ORF">ENP06_00315</name>
</gene>
<dbReference type="SUPFAM" id="SSF54534">
    <property type="entry name" value="FKBP-like"/>
    <property type="match status" value="1"/>
</dbReference>